<dbReference type="PANTHER" id="PTHR47212:SF4">
    <property type="entry name" value="ADHESIN-LIKE PROTEIN, PUTATIVE (DUF3741)-RELATED"/>
    <property type="match status" value="1"/>
</dbReference>
<keyword evidence="5" id="KW-1185">Reference proteome</keyword>
<dbReference type="Pfam" id="PF14309">
    <property type="entry name" value="DUF4378"/>
    <property type="match status" value="1"/>
</dbReference>
<feature type="compositionally biased region" description="Basic and acidic residues" evidence="1">
    <location>
        <begin position="1"/>
        <end position="10"/>
    </location>
</feature>
<dbReference type="InterPro" id="IPR025486">
    <property type="entry name" value="DUF4378"/>
</dbReference>
<dbReference type="AlphaFoldDB" id="A0AAN9JNV4"/>
<dbReference type="Proteomes" id="UP001359559">
    <property type="component" value="Unassembled WGS sequence"/>
</dbReference>
<accession>A0AAN9JNV4</accession>
<evidence type="ECO:0000259" key="3">
    <source>
        <dbReference type="Pfam" id="PF14309"/>
    </source>
</evidence>
<feature type="region of interest" description="Disordered" evidence="1">
    <location>
        <begin position="1"/>
        <end position="52"/>
    </location>
</feature>
<feature type="domain" description="DUF3741" evidence="2">
    <location>
        <begin position="128"/>
        <end position="172"/>
    </location>
</feature>
<reference evidence="4 5" key="1">
    <citation type="submission" date="2024-01" db="EMBL/GenBank/DDBJ databases">
        <title>The genomes of 5 underutilized Papilionoideae crops provide insights into root nodulation and disease resistance.</title>
        <authorList>
            <person name="Yuan L."/>
        </authorList>
    </citation>
    <scope>NUCLEOTIDE SEQUENCE [LARGE SCALE GENOMIC DNA]</scope>
    <source>
        <strain evidence="4">LY-2023</strain>
        <tissue evidence="4">Leaf</tissue>
    </source>
</reference>
<evidence type="ECO:0008006" key="6">
    <source>
        <dbReference type="Google" id="ProtNLM"/>
    </source>
</evidence>
<evidence type="ECO:0000313" key="5">
    <source>
        <dbReference type="Proteomes" id="UP001359559"/>
    </source>
</evidence>
<sequence length="449" mass="51952">MIMDQDEIKDQGNAVVESKQSRRHEDPVKTDSKRRKKSRKKSRDMDSHDLNSVVTLNPKFSHNQHLRQQSKDNLDLEKLMEDFCQVEAACSMMHGNDHDNGGKVHTESNQKHVISENLARDAVNELVNQMMLNGKDLPEDRKFLCSHELMEALQVISSDKELFLRLLQDPNSHVLKYIQELENAQGKGDDECSSVTGSKCCDQDLVNMKQTSEIVNRKHRNFFGRKRLTNYRSSVKFKLPVQPLQIQFEDHECSPLDQFDRGKYCHEENELIYDYIKAVFNASGLSRDQLFMKCLSTDKILDPSLFDQVEFFSNLLSHDRKLLFDCINEVLMEVCWHYFGVSPWVSFVNLSIRLTPNMKRVILKVWEVCWHVLPLPPPRTLEQIVGKDMEKRGTWVDLGQDAETLGFEIGEAILAEMMEDTILNFVSESSKSKCSLQFELKDNESSINL</sequence>
<feature type="domain" description="DUF4378" evidence="3">
    <location>
        <begin position="274"/>
        <end position="420"/>
    </location>
</feature>
<evidence type="ECO:0000313" key="4">
    <source>
        <dbReference type="EMBL" id="KAK7300729.1"/>
    </source>
</evidence>
<comment type="caution">
    <text evidence="4">The sequence shown here is derived from an EMBL/GenBank/DDBJ whole genome shotgun (WGS) entry which is preliminary data.</text>
</comment>
<evidence type="ECO:0000259" key="2">
    <source>
        <dbReference type="Pfam" id="PF12552"/>
    </source>
</evidence>
<organism evidence="4 5">
    <name type="scientific">Clitoria ternatea</name>
    <name type="common">Butterfly pea</name>
    <dbReference type="NCBI Taxonomy" id="43366"/>
    <lineage>
        <taxon>Eukaryota</taxon>
        <taxon>Viridiplantae</taxon>
        <taxon>Streptophyta</taxon>
        <taxon>Embryophyta</taxon>
        <taxon>Tracheophyta</taxon>
        <taxon>Spermatophyta</taxon>
        <taxon>Magnoliopsida</taxon>
        <taxon>eudicotyledons</taxon>
        <taxon>Gunneridae</taxon>
        <taxon>Pentapetalae</taxon>
        <taxon>rosids</taxon>
        <taxon>fabids</taxon>
        <taxon>Fabales</taxon>
        <taxon>Fabaceae</taxon>
        <taxon>Papilionoideae</taxon>
        <taxon>50 kb inversion clade</taxon>
        <taxon>NPAAA clade</taxon>
        <taxon>indigoferoid/millettioid clade</taxon>
        <taxon>Phaseoleae</taxon>
        <taxon>Clitoria</taxon>
    </lineage>
</organism>
<proteinExistence type="predicted"/>
<protein>
    <recommendedName>
        <fullName evidence="6">DUF4378 domain-containing protein</fullName>
    </recommendedName>
</protein>
<feature type="compositionally biased region" description="Basic and acidic residues" evidence="1">
    <location>
        <begin position="19"/>
        <end position="31"/>
    </location>
</feature>
<dbReference type="PANTHER" id="PTHR47212">
    <property type="entry name" value="ADHESIN-LIKE PROTEIN, PUTATIVE (DUF3741)-RELATED"/>
    <property type="match status" value="1"/>
</dbReference>
<feature type="compositionally biased region" description="Basic residues" evidence="1">
    <location>
        <begin position="32"/>
        <end position="42"/>
    </location>
</feature>
<gene>
    <name evidence="4" type="ORF">RJT34_11578</name>
</gene>
<dbReference type="Pfam" id="PF12552">
    <property type="entry name" value="DUF3741"/>
    <property type="match status" value="1"/>
</dbReference>
<dbReference type="InterPro" id="IPR022212">
    <property type="entry name" value="DUF3741"/>
</dbReference>
<dbReference type="EMBL" id="JAYKXN010000003">
    <property type="protein sequence ID" value="KAK7300729.1"/>
    <property type="molecule type" value="Genomic_DNA"/>
</dbReference>
<name>A0AAN9JNV4_CLITE</name>
<evidence type="ECO:0000256" key="1">
    <source>
        <dbReference type="SAM" id="MobiDB-lite"/>
    </source>
</evidence>